<keyword evidence="3" id="KW-1003">Cell membrane</keyword>
<dbReference type="AlphaFoldDB" id="A0A4D7C337"/>
<sequence length="303" mass="33155">MAKARADARPIIIKKVKKISGGHHGGAWKVAYADFVTAMMAFFMLLWLLTVSDKVTLQGIADYFTPSNATMSNSSGSGSILAGQSLEKEGAKASGSITPSESTSQQQRTEQDSARDKQDNIEGPQSTAWESKLPTEGDTQLLKAEQGLNTAIQEIPDLHNNRDHIIVEQTPEGLRVQLVDRDQRPMFKPGSAELYPFALKMITALGTVIAKMENRLSIQGHTDKAGAESRSAYTNWELSSDRANTARRALLDGDVPVDRFAESVGKASTEPMFPDDPLRPENRRITLLLMREAPAVDPDFGEN</sequence>
<dbReference type="PROSITE" id="PS51123">
    <property type="entry name" value="OMPA_2"/>
    <property type="match status" value="1"/>
</dbReference>
<dbReference type="PANTHER" id="PTHR30329:SF21">
    <property type="entry name" value="LIPOPROTEIN YIAD-RELATED"/>
    <property type="match status" value="1"/>
</dbReference>
<evidence type="ECO:0000256" key="5">
    <source>
        <dbReference type="ARBA" id="ARBA00022989"/>
    </source>
</evidence>
<feature type="region of interest" description="Disordered" evidence="8">
    <location>
        <begin position="88"/>
        <end position="134"/>
    </location>
</feature>
<dbReference type="InterPro" id="IPR050330">
    <property type="entry name" value="Bact_OuterMem_StrucFunc"/>
</dbReference>
<evidence type="ECO:0000256" key="2">
    <source>
        <dbReference type="ARBA" id="ARBA00008914"/>
    </source>
</evidence>
<reference evidence="12" key="1">
    <citation type="submission" date="2019-04" db="EMBL/GenBank/DDBJ databases">
        <title>Complete genome sequence of Sphingomonas sp. W1-2-3.</title>
        <authorList>
            <person name="Im W.T."/>
        </authorList>
    </citation>
    <scope>NUCLEOTIDE SEQUENCE [LARGE SCALE GENOMIC DNA]</scope>
    <source>
        <strain evidence="12">W1-2-3</strain>
    </source>
</reference>
<feature type="compositionally biased region" description="Basic and acidic residues" evidence="8">
    <location>
        <begin position="109"/>
        <end position="120"/>
    </location>
</feature>
<evidence type="ECO:0000313" key="11">
    <source>
        <dbReference type="EMBL" id="QCI80124.1"/>
    </source>
</evidence>
<dbReference type="KEGG" id="hgn:E6W36_13250"/>
<dbReference type="InterPro" id="IPR036737">
    <property type="entry name" value="OmpA-like_sf"/>
</dbReference>
<evidence type="ECO:0000313" key="12">
    <source>
        <dbReference type="Proteomes" id="UP000298714"/>
    </source>
</evidence>
<comment type="similarity">
    <text evidence="2">Belongs to the MotB family.</text>
</comment>
<dbReference type="PANTHER" id="PTHR30329">
    <property type="entry name" value="STATOR ELEMENT OF FLAGELLAR MOTOR COMPLEX"/>
    <property type="match status" value="1"/>
</dbReference>
<keyword evidence="4 9" id="KW-0812">Transmembrane</keyword>
<keyword evidence="12" id="KW-1185">Reference proteome</keyword>
<keyword evidence="6 7" id="KW-0472">Membrane</keyword>
<comment type="subcellular location">
    <subcellularLocation>
        <location evidence="1">Cell membrane</location>
        <topology evidence="1">Single-pass membrane protein</topology>
    </subcellularLocation>
</comment>
<gene>
    <name evidence="11" type="ORF">E6W36_13250</name>
</gene>
<dbReference type="Pfam" id="PF13677">
    <property type="entry name" value="MotB_plug"/>
    <property type="match status" value="1"/>
</dbReference>
<evidence type="ECO:0000259" key="10">
    <source>
        <dbReference type="PROSITE" id="PS51123"/>
    </source>
</evidence>
<evidence type="ECO:0000256" key="7">
    <source>
        <dbReference type="PROSITE-ProRule" id="PRU00473"/>
    </source>
</evidence>
<name>A0A4D7C337_9SPHN</name>
<evidence type="ECO:0000256" key="9">
    <source>
        <dbReference type="SAM" id="Phobius"/>
    </source>
</evidence>
<dbReference type="Proteomes" id="UP000298714">
    <property type="component" value="Chromosome"/>
</dbReference>
<dbReference type="SUPFAM" id="SSF103088">
    <property type="entry name" value="OmpA-like"/>
    <property type="match status" value="1"/>
</dbReference>
<dbReference type="Gene3D" id="3.30.1330.60">
    <property type="entry name" value="OmpA-like domain"/>
    <property type="match status" value="1"/>
</dbReference>
<proteinExistence type="inferred from homology"/>
<feature type="transmembrane region" description="Helical" evidence="9">
    <location>
        <begin position="30"/>
        <end position="49"/>
    </location>
</feature>
<evidence type="ECO:0000256" key="8">
    <source>
        <dbReference type="SAM" id="MobiDB-lite"/>
    </source>
</evidence>
<organism evidence="11 12">
    <name type="scientific">Hankyongella ginsenosidimutans</name>
    <dbReference type="NCBI Taxonomy" id="1763828"/>
    <lineage>
        <taxon>Bacteria</taxon>
        <taxon>Pseudomonadati</taxon>
        <taxon>Pseudomonadota</taxon>
        <taxon>Alphaproteobacteria</taxon>
        <taxon>Sphingomonadales</taxon>
        <taxon>Sphingomonadaceae</taxon>
        <taxon>Hankyongella</taxon>
    </lineage>
</organism>
<dbReference type="InterPro" id="IPR006665">
    <property type="entry name" value="OmpA-like"/>
</dbReference>
<dbReference type="RefSeq" id="WP_222872985.1">
    <property type="nucleotide sequence ID" value="NZ_CP039704.1"/>
</dbReference>
<evidence type="ECO:0000256" key="4">
    <source>
        <dbReference type="ARBA" id="ARBA00022692"/>
    </source>
</evidence>
<feature type="domain" description="OmpA-like" evidence="10">
    <location>
        <begin position="174"/>
        <end position="293"/>
    </location>
</feature>
<keyword evidence="5 9" id="KW-1133">Transmembrane helix</keyword>
<dbReference type="GO" id="GO:0005886">
    <property type="term" value="C:plasma membrane"/>
    <property type="evidence" value="ECO:0007669"/>
    <property type="project" value="UniProtKB-SubCell"/>
</dbReference>
<dbReference type="CDD" id="cd07185">
    <property type="entry name" value="OmpA_C-like"/>
    <property type="match status" value="1"/>
</dbReference>
<evidence type="ECO:0000256" key="1">
    <source>
        <dbReference type="ARBA" id="ARBA00004162"/>
    </source>
</evidence>
<dbReference type="InterPro" id="IPR025713">
    <property type="entry name" value="MotB-like_N_dom"/>
</dbReference>
<dbReference type="Pfam" id="PF00691">
    <property type="entry name" value="OmpA"/>
    <property type="match status" value="1"/>
</dbReference>
<accession>A0A4D7C337</accession>
<evidence type="ECO:0000256" key="6">
    <source>
        <dbReference type="ARBA" id="ARBA00023136"/>
    </source>
</evidence>
<dbReference type="EMBL" id="CP039704">
    <property type="protein sequence ID" value="QCI80124.1"/>
    <property type="molecule type" value="Genomic_DNA"/>
</dbReference>
<protein>
    <submittedName>
        <fullName evidence="11">Chemotaxis protein MotB</fullName>
    </submittedName>
</protein>
<evidence type="ECO:0000256" key="3">
    <source>
        <dbReference type="ARBA" id="ARBA00022475"/>
    </source>
</evidence>